<sequence>MSTLLEKYEVVHRVATAYHPHTNGQVEGNQETLAKDGGSRPKRLEPTPKGRSIGPQDSIPDSVGNVSLPDRLW</sequence>
<evidence type="ECO:0000313" key="3">
    <source>
        <dbReference type="Proteomes" id="UP000257109"/>
    </source>
</evidence>
<dbReference type="InterPro" id="IPR036397">
    <property type="entry name" value="RNaseH_sf"/>
</dbReference>
<dbReference type="Proteomes" id="UP000257109">
    <property type="component" value="Unassembled WGS sequence"/>
</dbReference>
<feature type="region of interest" description="Disordered" evidence="1">
    <location>
        <begin position="19"/>
        <end position="73"/>
    </location>
</feature>
<reference evidence="2" key="1">
    <citation type="submission" date="2018-05" db="EMBL/GenBank/DDBJ databases">
        <title>Draft genome of Mucuna pruriens seed.</title>
        <authorList>
            <person name="Nnadi N.E."/>
            <person name="Vos R."/>
            <person name="Hasami M.H."/>
            <person name="Devisetty U.K."/>
            <person name="Aguiy J.C."/>
        </authorList>
    </citation>
    <scope>NUCLEOTIDE SEQUENCE [LARGE SCALE GENOMIC DNA]</scope>
    <source>
        <strain evidence="2">JCA_2017</strain>
    </source>
</reference>
<dbReference type="GO" id="GO:0003676">
    <property type="term" value="F:nucleic acid binding"/>
    <property type="evidence" value="ECO:0007669"/>
    <property type="project" value="InterPro"/>
</dbReference>
<accession>A0A371G661</accession>
<evidence type="ECO:0008006" key="4">
    <source>
        <dbReference type="Google" id="ProtNLM"/>
    </source>
</evidence>
<dbReference type="AlphaFoldDB" id="A0A371G661"/>
<comment type="caution">
    <text evidence="2">The sequence shown here is derived from an EMBL/GenBank/DDBJ whole genome shotgun (WGS) entry which is preliminary data.</text>
</comment>
<feature type="compositionally biased region" description="Basic and acidic residues" evidence="1">
    <location>
        <begin position="33"/>
        <end position="48"/>
    </location>
</feature>
<keyword evidence="3" id="KW-1185">Reference proteome</keyword>
<evidence type="ECO:0000313" key="2">
    <source>
        <dbReference type="EMBL" id="RDX85981.1"/>
    </source>
</evidence>
<feature type="non-terminal residue" evidence="2">
    <location>
        <position position="1"/>
    </location>
</feature>
<dbReference type="Gene3D" id="3.30.420.10">
    <property type="entry name" value="Ribonuclease H-like superfamily/Ribonuclease H"/>
    <property type="match status" value="1"/>
</dbReference>
<dbReference type="EMBL" id="QJKJ01006649">
    <property type="protein sequence ID" value="RDX85981.1"/>
    <property type="molecule type" value="Genomic_DNA"/>
</dbReference>
<proteinExistence type="predicted"/>
<organism evidence="2 3">
    <name type="scientific">Mucuna pruriens</name>
    <name type="common">Velvet bean</name>
    <name type="synonym">Dolichos pruriens</name>
    <dbReference type="NCBI Taxonomy" id="157652"/>
    <lineage>
        <taxon>Eukaryota</taxon>
        <taxon>Viridiplantae</taxon>
        <taxon>Streptophyta</taxon>
        <taxon>Embryophyta</taxon>
        <taxon>Tracheophyta</taxon>
        <taxon>Spermatophyta</taxon>
        <taxon>Magnoliopsida</taxon>
        <taxon>eudicotyledons</taxon>
        <taxon>Gunneridae</taxon>
        <taxon>Pentapetalae</taxon>
        <taxon>rosids</taxon>
        <taxon>fabids</taxon>
        <taxon>Fabales</taxon>
        <taxon>Fabaceae</taxon>
        <taxon>Papilionoideae</taxon>
        <taxon>50 kb inversion clade</taxon>
        <taxon>NPAAA clade</taxon>
        <taxon>indigoferoid/millettioid clade</taxon>
        <taxon>Phaseoleae</taxon>
        <taxon>Mucuna</taxon>
    </lineage>
</organism>
<protein>
    <recommendedName>
        <fullName evidence="4">Integrase catalytic domain-containing protein</fullName>
    </recommendedName>
</protein>
<gene>
    <name evidence="2" type="ORF">CR513_32752</name>
</gene>
<evidence type="ECO:0000256" key="1">
    <source>
        <dbReference type="SAM" id="MobiDB-lite"/>
    </source>
</evidence>
<feature type="compositionally biased region" description="Polar residues" evidence="1">
    <location>
        <begin position="22"/>
        <end position="32"/>
    </location>
</feature>
<name>A0A371G661_MUCPR</name>